<reference evidence="1 2" key="1">
    <citation type="submission" date="2010-11" db="EMBL/GenBank/DDBJ databases">
        <title>The Genome Sequence of Cyanophage P-RSM1.</title>
        <authorList>
            <consortium name="The Broad Institute Genome Sequencing Platform"/>
            <person name="Henn M.R."/>
            <person name="Sullivan M.S."/>
            <person name="Osburne M.S."/>
            <person name="Levin J."/>
            <person name="Malboeuf C."/>
            <person name="Casali M."/>
            <person name="Russ C."/>
            <person name="Lennon N."/>
            <person name="Chapman S.B."/>
            <person name="Erlich R."/>
            <person name="Young S.K."/>
            <person name="Yandava C."/>
            <person name="Zeng Q."/>
            <person name="Alvarado L."/>
            <person name="Anderson S."/>
            <person name="Berlin A."/>
            <person name="Chen Z."/>
            <person name="Freedman E."/>
            <person name="Gellesch M."/>
            <person name="Goldberg J."/>
            <person name="Green L."/>
            <person name="Griggs A."/>
            <person name="Gujja S."/>
            <person name="Heilman E.R."/>
            <person name="Heiman D."/>
            <person name="Hollinger A."/>
            <person name="Howarth C."/>
            <person name="Larson L."/>
            <person name="Mehta T."/>
            <person name="Pearson M."/>
            <person name="Roberts A."/>
            <person name="Ryan E."/>
            <person name="Saif S."/>
            <person name="Shea T."/>
            <person name="Shenoy N."/>
            <person name="Sisk P."/>
            <person name="Stolte C."/>
            <person name="Sykes S."/>
            <person name="White J."/>
            <person name="Yu Q."/>
            <person name="Coleman M.L."/>
            <person name="Huang K.H."/>
            <person name="Weigele P.R."/>
            <person name="DeFrancesco A.S."/>
            <person name="Kern S.E."/>
            <person name="Thompson L.R."/>
            <person name="Fu R."/>
            <person name="Hombeck B."/>
            <person name="Chisholm S.W."/>
            <person name="Haas B."/>
            <person name="Nusbaum C."/>
            <person name="Birren B."/>
        </authorList>
    </citation>
    <scope>NUCLEOTIDE SEQUENCE [LARGE SCALE GENOMIC DNA]</scope>
    <source>
        <strain evidence="1 2">P-RSM1</strain>
    </source>
</reference>
<dbReference type="EMBL" id="HQ634175">
    <property type="protein sequence ID" value="AGH26356.1"/>
    <property type="molecule type" value="Genomic_DNA"/>
</dbReference>
<dbReference type="KEGG" id="vg:15312007"/>
<name>M4QG72_9CAUD</name>
<dbReference type="GeneID" id="15312007"/>
<proteinExistence type="predicted"/>
<organism evidence="1 2">
    <name type="scientific">Cyanophage P-RSM1</name>
    <dbReference type="NCBI Taxonomy" id="536444"/>
    <lineage>
        <taxon>Viruses</taxon>
        <taxon>Duplodnaviria</taxon>
        <taxon>Heunggongvirae</taxon>
        <taxon>Uroviricota</taxon>
        <taxon>Caudoviricetes</taxon>
        <taxon>Pantevenvirales</taxon>
        <taxon>Kyanoviridae</taxon>
        <taxon>Emcearvirus</taxon>
        <taxon>Emcearvirus gerard</taxon>
    </lineage>
</organism>
<keyword evidence="2" id="KW-1185">Reference proteome</keyword>
<evidence type="ECO:0000313" key="1">
    <source>
        <dbReference type="EMBL" id="AGH26356.1"/>
    </source>
</evidence>
<dbReference type="RefSeq" id="YP_007877591.1">
    <property type="nucleotide sequence ID" value="NC_021071.1"/>
</dbReference>
<dbReference type="OrthoDB" id="27360at10239"/>
<evidence type="ECO:0000313" key="2">
    <source>
        <dbReference type="Proteomes" id="UP000201235"/>
    </source>
</evidence>
<accession>M4QG72</accession>
<sequence>MTQTTSYHIYYDDKVLFKNLDLEEFSMIWSKIYRSYHTDSLTYAICRDEDLSTLEQSY</sequence>
<protein>
    <submittedName>
        <fullName evidence="1">Uncharacterized protein</fullName>
    </submittedName>
</protein>
<gene>
    <name evidence="1" type="ORF">CPPG_00039</name>
</gene>
<dbReference type="Proteomes" id="UP000201235">
    <property type="component" value="Segment"/>
</dbReference>